<evidence type="ECO:0000313" key="1">
    <source>
        <dbReference type="EMBL" id="KAH7928295.1"/>
    </source>
</evidence>
<keyword evidence="2" id="KW-1185">Reference proteome</keyword>
<organism evidence="1 2">
    <name type="scientific">Leucogyrophana mollusca</name>
    <dbReference type="NCBI Taxonomy" id="85980"/>
    <lineage>
        <taxon>Eukaryota</taxon>
        <taxon>Fungi</taxon>
        <taxon>Dikarya</taxon>
        <taxon>Basidiomycota</taxon>
        <taxon>Agaricomycotina</taxon>
        <taxon>Agaricomycetes</taxon>
        <taxon>Agaricomycetidae</taxon>
        <taxon>Boletales</taxon>
        <taxon>Boletales incertae sedis</taxon>
        <taxon>Leucogyrophana</taxon>
    </lineage>
</organism>
<comment type="caution">
    <text evidence="1">The sequence shown here is derived from an EMBL/GenBank/DDBJ whole genome shotgun (WGS) entry which is preliminary data.</text>
</comment>
<sequence length="304" mass="33974">MLQHRQFSACINVDGVELEQYGTEYLPDENKVTCWVASEAGKQFSVKWQDSSSPRQHDTSGYVKVDGVSCFARIIPQKHKFRNWAEGSEFVVSSTSVRPIMFSNLQVTGVFVQSAVLKTCSADSPPDEDDYLGQSTSDLGQIELEIWAGVWNEVSKVDINYMQLAPTRKVHERAKKAGTHCVGFGEEVKSAPRAFSSFRRQSSLPLVTFIFKYRSYDLLKANGIIPAPIQNPAKRKAADTGDGDVKAEEELLTDEEGTDTEIQALKQKLASLEAKRRKKNPAKKIKREDPRPKFIPSGEVIDLT</sequence>
<dbReference type="EMBL" id="MU266355">
    <property type="protein sequence ID" value="KAH7928295.1"/>
    <property type="molecule type" value="Genomic_DNA"/>
</dbReference>
<protein>
    <submittedName>
        <fullName evidence="1">Uncharacterized protein</fullName>
    </submittedName>
</protein>
<dbReference type="Proteomes" id="UP000790709">
    <property type="component" value="Unassembled WGS sequence"/>
</dbReference>
<reference evidence="1" key="1">
    <citation type="journal article" date="2021" name="New Phytol.">
        <title>Evolutionary innovations through gain and loss of genes in the ectomycorrhizal Boletales.</title>
        <authorList>
            <person name="Wu G."/>
            <person name="Miyauchi S."/>
            <person name="Morin E."/>
            <person name="Kuo A."/>
            <person name="Drula E."/>
            <person name="Varga T."/>
            <person name="Kohler A."/>
            <person name="Feng B."/>
            <person name="Cao Y."/>
            <person name="Lipzen A."/>
            <person name="Daum C."/>
            <person name="Hundley H."/>
            <person name="Pangilinan J."/>
            <person name="Johnson J."/>
            <person name="Barry K."/>
            <person name="LaButti K."/>
            <person name="Ng V."/>
            <person name="Ahrendt S."/>
            <person name="Min B."/>
            <person name="Choi I.G."/>
            <person name="Park H."/>
            <person name="Plett J.M."/>
            <person name="Magnuson J."/>
            <person name="Spatafora J.W."/>
            <person name="Nagy L.G."/>
            <person name="Henrissat B."/>
            <person name="Grigoriev I.V."/>
            <person name="Yang Z.L."/>
            <person name="Xu J."/>
            <person name="Martin F.M."/>
        </authorList>
    </citation>
    <scope>NUCLEOTIDE SEQUENCE</scope>
    <source>
        <strain evidence="1">KUC20120723A-06</strain>
    </source>
</reference>
<accession>A0ACB8BT16</accession>
<evidence type="ECO:0000313" key="2">
    <source>
        <dbReference type="Proteomes" id="UP000790709"/>
    </source>
</evidence>
<name>A0ACB8BT16_9AGAM</name>
<gene>
    <name evidence="1" type="ORF">BV22DRAFT_1005153</name>
</gene>
<proteinExistence type="predicted"/>